<sequence>MVVPVLKELELHLKKMSILTGISIVAKSLLKELERRFLYVLEPTNPSFDGFYVAATLLNPAYRKILTST</sequence>
<name>A0A1X7TKH5_AMPQE</name>
<dbReference type="EnsemblMetazoa" id="Aqu2.1.15120_001">
    <property type="protein sequence ID" value="Aqu2.1.15120_001"/>
    <property type="gene ID" value="Aqu2.1.15120"/>
</dbReference>
<reference evidence="1" key="1">
    <citation type="submission" date="2017-05" db="UniProtKB">
        <authorList>
            <consortium name="EnsemblMetazoa"/>
        </authorList>
    </citation>
    <scope>IDENTIFICATION</scope>
</reference>
<proteinExistence type="predicted"/>
<organism evidence="1">
    <name type="scientific">Amphimedon queenslandica</name>
    <name type="common">Sponge</name>
    <dbReference type="NCBI Taxonomy" id="400682"/>
    <lineage>
        <taxon>Eukaryota</taxon>
        <taxon>Metazoa</taxon>
        <taxon>Porifera</taxon>
        <taxon>Demospongiae</taxon>
        <taxon>Heteroscleromorpha</taxon>
        <taxon>Haplosclerida</taxon>
        <taxon>Niphatidae</taxon>
        <taxon>Amphimedon</taxon>
    </lineage>
</organism>
<accession>A0A1X7TKH5</accession>
<dbReference type="AlphaFoldDB" id="A0A1X7TKH5"/>
<protein>
    <submittedName>
        <fullName evidence="1">Uncharacterized protein</fullName>
    </submittedName>
</protein>
<evidence type="ECO:0000313" key="1">
    <source>
        <dbReference type="EnsemblMetazoa" id="Aqu2.1.15120_001"/>
    </source>
</evidence>
<dbReference type="InParanoid" id="A0A1X7TKH5"/>